<dbReference type="Proteomes" id="UP000623440">
    <property type="component" value="Unassembled WGS sequence"/>
</dbReference>
<dbReference type="EC" id="2.7.13.3" evidence="3"/>
<dbReference type="CDD" id="cd00082">
    <property type="entry name" value="HisKA"/>
    <property type="match status" value="1"/>
</dbReference>
<keyword evidence="6" id="KW-0547">Nucleotide-binding</keyword>
<evidence type="ECO:0000256" key="6">
    <source>
        <dbReference type="ARBA" id="ARBA00022741"/>
    </source>
</evidence>
<dbReference type="SMART" id="SM00387">
    <property type="entry name" value="HATPase_c"/>
    <property type="match status" value="1"/>
</dbReference>
<evidence type="ECO:0000256" key="5">
    <source>
        <dbReference type="ARBA" id="ARBA00022679"/>
    </source>
</evidence>
<feature type="domain" description="Histidine kinase" evidence="11">
    <location>
        <begin position="644"/>
        <end position="927"/>
    </location>
</feature>
<proteinExistence type="inferred from homology"/>
<keyword evidence="7" id="KW-0418">Kinase</keyword>
<dbReference type="InterPro" id="IPR004358">
    <property type="entry name" value="Sig_transdc_His_kin-like_C"/>
</dbReference>
<dbReference type="InterPro" id="IPR003661">
    <property type="entry name" value="HisK_dim/P_dom"/>
</dbReference>
<reference evidence="12 13" key="1">
    <citation type="journal article" date="2020" name="ISME J.">
        <title>Comparative genomics reveals insights into cyanobacterial evolution and habitat adaptation.</title>
        <authorList>
            <person name="Chen M.Y."/>
            <person name="Teng W.K."/>
            <person name="Zhao L."/>
            <person name="Hu C.X."/>
            <person name="Zhou Y.K."/>
            <person name="Han B.P."/>
            <person name="Song L.R."/>
            <person name="Shu W.S."/>
        </authorList>
    </citation>
    <scope>NUCLEOTIDE SEQUENCE [LARGE SCALE GENOMIC DNA]</scope>
    <source>
        <strain evidence="12 13">FACHB-838</strain>
    </source>
</reference>
<dbReference type="PROSITE" id="PS50046">
    <property type="entry name" value="PHYTOCHROME_2"/>
    <property type="match status" value="2"/>
</dbReference>
<feature type="domain" description="Phytochrome chromophore attachment site" evidence="10">
    <location>
        <begin position="32"/>
        <end position="199"/>
    </location>
</feature>
<dbReference type="InterPro" id="IPR016132">
    <property type="entry name" value="Phyto_chromo_attachment"/>
</dbReference>
<dbReference type="InterPro" id="IPR005467">
    <property type="entry name" value="His_kinase_dom"/>
</dbReference>
<evidence type="ECO:0000259" key="11">
    <source>
        <dbReference type="PROSITE" id="PS50109"/>
    </source>
</evidence>
<keyword evidence="5" id="KW-0808">Transferase</keyword>
<gene>
    <name evidence="12" type="ORF">H6G97_08760</name>
</gene>
<dbReference type="InterPro" id="IPR036097">
    <property type="entry name" value="HisK_dim/P_sf"/>
</dbReference>
<dbReference type="Gene3D" id="1.10.287.130">
    <property type="match status" value="1"/>
</dbReference>
<evidence type="ECO:0000313" key="12">
    <source>
        <dbReference type="EMBL" id="MBD2529652.1"/>
    </source>
</evidence>
<dbReference type="SUPFAM" id="SSF47384">
    <property type="entry name" value="Homodimeric domain of signal transducing histidine kinase"/>
    <property type="match status" value="1"/>
</dbReference>
<keyword evidence="13" id="KW-1185">Reference proteome</keyword>
<dbReference type="Gene3D" id="3.30.450.40">
    <property type="match status" value="3"/>
</dbReference>
<keyword evidence="4" id="KW-0597">Phosphoprotein</keyword>
<dbReference type="Pfam" id="PF00360">
    <property type="entry name" value="PHY"/>
    <property type="match status" value="1"/>
</dbReference>
<dbReference type="InterPro" id="IPR029016">
    <property type="entry name" value="GAF-like_dom_sf"/>
</dbReference>
<sequence length="933" mass="106278">MGLTDKPNGLQQSLDQKSLLHRMIKQIRRSLDLQEILTTTVSEVRLFLGADRVKVYRFDADGSGEVIAESIYEQRLPSLLGLRFPVHDIPEAAREMFLLAGQRSIVDVANEKIGLSSLYSKETGKRLKTNIYYRQVDPCHIQYLKAMGVQSSLVVPILHCDPHEQSAKPKLWGLLVSHQSEPREILKREVNVLQQVADQVAIAIAQSNLLTTVRAKQEREATINRVTTLLHKLPTIQLQGALEEVIAAFAGVGGRLYVEQTGELYTWGDQPILPYKLDNSIIEQHPLWKSWMTECQQGNIWTTSDLYKEPHLRVLAIAFRSTQIRGIMVIPLHYREEFIGVLTIFRSEFETEILWAGRCEQNQRQLLPQLSFDVWQEQKKGQSPEWKPEDILLAQALYEHFSMAIQQQQMYRQVQAMNANLELRVQEQTAELEKSLLFTKVLKQVTEHIRRTLDLQTTLQSIVREVRPLLNSDRVLIFELKSKSVIVEEINGNWQSVLGVNPPPECFPEDYTRSYFQGRVRAINNIATASLSDCHREFLQSLQVQANLIVPINIGLELWGLIIAHECEAPRNWQDAEINLLQQLGVQAAIAIQQAQLYEQTCNAEIEARNQAAQLEYALHQLQETQTRLIQTEKMSGLGQLVAGVAHEINNPINFIYGNLCHASDYTEQLLKILHLYQVHYPHPHSEISTAIEAIDFEFLVEDLPKIMASMQVGSDRIRSIVLSLRNFSRLDEAENKRVDVHEGIDNTLLILQHRLKGNAEFPRIEVIKDYGNIPRVECYAGQMNQVFMNIFSNAIDALDMGIREQAWHERSRMGAERKREFSPQLPAPGPSASFQCPIPTIHIFTKVSTDNSQLLIRISDNGPGMTEEVKKRIFDPFYTTKPVGKGTGLGLAISYQIIVEKHGGIMKCISEPGKGTEFWIEIPIKPPEKIVH</sequence>
<evidence type="ECO:0000256" key="3">
    <source>
        <dbReference type="ARBA" id="ARBA00012438"/>
    </source>
</evidence>
<evidence type="ECO:0000256" key="7">
    <source>
        <dbReference type="ARBA" id="ARBA00022777"/>
    </source>
</evidence>
<dbReference type="PANTHER" id="PTHR43065:SF10">
    <property type="entry name" value="PEROXIDE STRESS-ACTIVATED HISTIDINE KINASE MAK3"/>
    <property type="match status" value="1"/>
</dbReference>
<name>A0ABR8DJK4_9NOSO</name>
<organism evidence="12 13">
    <name type="scientific">Nostoc flagelliforme FACHB-838</name>
    <dbReference type="NCBI Taxonomy" id="2692904"/>
    <lineage>
        <taxon>Bacteria</taxon>
        <taxon>Bacillati</taxon>
        <taxon>Cyanobacteriota</taxon>
        <taxon>Cyanophyceae</taxon>
        <taxon>Nostocales</taxon>
        <taxon>Nostocaceae</taxon>
        <taxon>Nostoc</taxon>
    </lineage>
</organism>
<keyword evidence="9" id="KW-0902">Two-component regulatory system</keyword>
<dbReference type="Pfam" id="PF01590">
    <property type="entry name" value="GAF"/>
    <property type="match status" value="2"/>
</dbReference>
<dbReference type="EMBL" id="JACJSI010000011">
    <property type="protein sequence ID" value="MBD2529652.1"/>
    <property type="molecule type" value="Genomic_DNA"/>
</dbReference>
<comment type="catalytic activity">
    <reaction evidence="1">
        <text>ATP + protein L-histidine = ADP + protein N-phospho-L-histidine.</text>
        <dbReference type="EC" id="2.7.13.3"/>
    </reaction>
</comment>
<evidence type="ECO:0000256" key="4">
    <source>
        <dbReference type="ARBA" id="ARBA00022553"/>
    </source>
</evidence>
<dbReference type="SUPFAM" id="SSF55874">
    <property type="entry name" value="ATPase domain of HSP90 chaperone/DNA topoisomerase II/histidine kinase"/>
    <property type="match status" value="1"/>
</dbReference>
<dbReference type="PRINTS" id="PR00344">
    <property type="entry name" value="BCTRLSENSOR"/>
</dbReference>
<dbReference type="Gene3D" id="3.30.565.10">
    <property type="entry name" value="Histidine kinase-like ATPase, C-terminal domain"/>
    <property type="match status" value="1"/>
</dbReference>
<comment type="caution">
    <text evidence="12">The sequence shown here is derived from an EMBL/GenBank/DDBJ whole genome shotgun (WGS) entry which is preliminary data.</text>
</comment>
<dbReference type="PANTHER" id="PTHR43065">
    <property type="entry name" value="SENSOR HISTIDINE KINASE"/>
    <property type="match status" value="1"/>
</dbReference>
<dbReference type="SMART" id="SM00065">
    <property type="entry name" value="GAF"/>
    <property type="match status" value="3"/>
</dbReference>
<evidence type="ECO:0000256" key="2">
    <source>
        <dbReference type="ARBA" id="ARBA00006402"/>
    </source>
</evidence>
<keyword evidence="8" id="KW-0067">ATP-binding</keyword>
<feature type="domain" description="Phytochrome chromophore attachment site" evidence="10">
    <location>
        <begin position="454"/>
        <end position="587"/>
    </location>
</feature>
<comment type="similarity">
    <text evidence="2">In the N-terminal section; belongs to the phytochrome family.</text>
</comment>
<evidence type="ECO:0000256" key="1">
    <source>
        <dbReference type="ARBA" id="ARBA00000085"/>
    </source>
</evidence>
<evidence type="ECO:0000256" key="8">
    <source>
        <dbReference type="ARBA" id="ARBA00022840"/>
    </source>
</evidence>
<evidence type="ECO:0000256" key="9">
    <source>
        <dbReference type="ARBA" id="ARBA00023012"/>
    </source>
</evidence>
<evidence type="ECO:0000313" key="13">
    <source>
        <dbReference type="Proteomes" id="UP000623440"/>
    </source>
</evidence>
<evidence type="ECO:0000259" key="10">
    <source>
        <dbReference type="PROSITE" id="PS50046"/>
    </source>
</evidence>
<accession>A0ABR8DJK4</accession>
<protein>
    <recommendedName>
        <fullName evidence="3">histidine kinase</fullName>
        <ecNumber evidence="3">2.7.13.3</ecNumber>
    </recommendedName>
</protein>
<dbReference type="InterPro" id="IPR013515">
    <property type="entry name" value="Phytochrome_cen-reg"/>
</dbReference>
<dbReference type="SUPFAM" id="SSF55781">
    <property type="entry name" value="GAF domain-like"/>
    <property type="match status" value="3"/>
</dbReference>
<dbReference type="InterPro" id="IPR003018">
    <property type="entry name" value="GAF"/>
</dbReference>
<dbReference type="RefSeq" id="WP_190940233.1">
    <property type="nucleotide sequence ID" value="NZ_JACJSI010000011.1"/>
</dbReference>
<dbReference type="Pfam" id="PF02518">
    <property type="entry name" value="HATPase_c"/>
    <property type="match status" value="1"/>
</dbReference>
<dbReference type="InterPro" id="IPR036890">
    <property type="entry name" value="HATPase_C_sf"/>
</dbReference>
<dbReference type="PROSITE" id="PS50109">
    <property type="entry name" value="HIS_KIN"/>
    <property type="match status" value="1"/>
</dbReference>
<dbReference type="InterPro" id="IPR003594">
    <property type="entry name" value="HATPase_dom"/>
</dbReference>